<evidence type="ECO:0000313" key="2">
    <source>
        <dbReference type="EMBL" id="QEH62197.1"/>
    </source>
</evidence>
<dbReference type="AlphaFoldDB" id="A0A5B9Y7B3"/>
<name>A0A5B9Y7B3_9MOLU</name>
<gene>
    <name evidence="2" type="ORF">SCHIN_v1c10040</name>
</gene>
<organism evidence="2 3">
    <name type="scientific">Spiroplasma chinense</name>
    <dbReference type="NCBI Taxonomy" id="216932"/>
    <lineage>
        <taxon>Bacteria</taxon>
        <taxon>Bacillati</taxon>
        <taxon>Mycoplasmatota</taxon>
        <taxon>Mollicutes</taxon>
        <taxon>Entomoplasmatales</taxon>
        <taxon>Spiroplasmataceae</taxon>
        <taxon>Spiroplasma</taxon>
    </lineage>
</organism>
<accession>A0A5B9Y7B3</accession>
<keyword evidence="3" id="KW-1185">Reference proteome</keyword>
<protein>
    <submittedName>
        <fullName evidence="2">Uncharacterized protein</fullName>
    </submittedName>
</protein>
<proteinExistence type="predicted"/>
<sequence>MKKLLISLAAAGIAGGAVTPAVYAVMNNTRDDEEAPIHQREESFSYSLDIRAMLPENEIKYGEKIMISGGGEQDPLQKVIWKISDRAKELKSNKYELNAISSVLSGTNSGANGFAHVKSMNEVLQYNIVKVRRQWIQIDYRNNSISNEYNVRIGADFEVANQSSGPFINIDNVQLSSFAGFFPFKTVGEILKIFSNNLSMIYYIVIDISHIDSHADAGIEHTKLDAYLYVNQMLESLNGGGSGVKWREQILKYIQDLLDAQITSIDKFEKIYKAVDNGKGGYELGEQLAANYQLFHDTDPYFYVEVTSKKQAIGKFYLLIENYVAIEAITQ</sequence>
<feature type="chain" id="PRO_5022980768" evidence="1">
    <location>
        <begin position="25"/>
        <end position="331"/>
    </location>
</feature>
<reference evidence="2 3" key="1">
    <citation type="submission" date="2019-08" db="EMBL/GenBank/DDBJ databases">
        <title>Complete genome sequence of Spiroplasma chinense CCH (DSM 19755).</title>
        <authorList>
            <person name="Shen H.-Y."/>
            <person name="Lin Y.-C."/>
            <person name="Chou L."/>
            <person name="Kuo C.-H."/>
        </authorList>
    </citation>
    <scope>NUCLEOTIDE SEQUENCE [LARGE SCALE GENOMIC DNA]</scope>
    <source>
        <strain evidence="2 3">CCH</strain>
    </source>
</reference>
<dbReference type="KEGG" id="schi:SCHIN_v1c10040"/>
<evidence type="ECO:0000313" key="3">
    <source>
        <dbReference type="Proteomes" id="UP000323144"/>
    </source>
</evidence>
<dbReference type="RefSeq" id="WP_166508563.1">
    <property type="nucleotide sequence ID" value="NZ_CP043026.1"/>
</dbReference>
<feature type="signal peptide" evidence="1">
    <location>
        <begin position="1"/>
        <end position="24"/>
    </location>
</feature>
<dbReference type="EMBL" id="CP043026">
    <property type="protein sequence ID" value="QEH62197.1"/>
    <property type="molecule type" value="Genomic_DNA"/>
</dbReference>
<keyword evidence="1" id="KW-0732">Signal</keyword>
<evidence type="ECO:0000256" key="1">
    <source>
        <dbReference type="SAM" id="SignalP"/>
    </source>
</evidence>
<dbReference type="Proteomes" id="UP000323144">
    <property type="component" value="Chromosome"/>
</dbReference>